<name>A0AAV4UD75_9ARAC</name>
<evidence type="ECO:0000313" key="4">
    <source>
        <dbReference type="EMBL" id="GIY55751.1"/>
    </source>
</evidence>
<accession>A0AAV4UD75</accession>
<reference evidence="4 5" key="1">
    <citation type="submission" date="2021-06" db="EMBL/GenBank/DDBJ databases">
        <title>Caerostris darwini draft genome.</title>
        <authorList>
            <person name="Kono N."/>
            <person name="Arakawa K."/>
        </authorList>
    </citation>
    <scope>NUCLEOTIDE SEQUENCE [LARGE SCALE GENOMIC DNA]</scope>
</reference>
<evidence type="ECO:0000256" key="2">
    <source>
        <dbReference type="SAM" id="MobiDB-lite"/>
    </source>
</evidence>
<dbReference type="AlphaFoldDB" id="A0AAV4UD75"/>
<feature type="non-terminal residue" evidence="4">
    <location>
        <position position="1"/>
    </location>
</feature>
<evidence type="ECO:0000313" key="5">
    <source>
        <dbReference type="Proteomes" id="UP001054837"/>
    </source>
</evidence>
<dbReference type="Proteomes" id="UP001054837">
    <property type="component" value="Unassembled WGS sequence"/>
</dbReference>
<feature type="domain" description="Ig-like" evidence="3">
    <location>
        <begin position="48"/>
        <end position="148"/>
    </location>
</feature>
<dbReference type="Gene3D" id="2.60.40.10">
    <property type="entry name" value="Immunoglobulins"/>
    <property type="match status" value="1"/>
</dbReference>
<sequence length="196" mass="21732">LSKSGRSTVYLTNVTLETEGRFTCQVSADEPYFGCVQVHRNISVYVPPEESPEISGEFTDYGENLTIRCLSAKSKPAANLSWYINDVMMVPEGAVLSHEIVRHQDQLETSSAQLEIPMDSRSLPEGILRLACEASISNFVTSISKELLISREHSDQPQHHIDPQEEETTSGQSSVTVLGFLLVLSMLMWKEIAASD</sequence>
<gene>
    <name evidence="4" type="primary">AVEN_171130_1</name>
    <name evidence="4" type="ORF">CDAR_181601</name>
</gene>
<comment type="caution">
    <text evidence="4">The sequence shown here is derived from an EMBL/GenBank/DDBJ whole genome shotgun (WGS) entry which is preliminary data.</text>
</comment>
<dbReference type="InterPro" id="IPR013162">
    <property type="entry name" value="CD80_C2-set"/>
</dbReference>
<organism evidence="4 5">
    <name type="scientific">Caerostris darwini</name>
    <dbReference type="NCBI Taxonomy" id="1538125"/>
    <lineage>
        <taxon>Eukaryota</taxon>
        <taxon>Metazoa</taxon>
        <taxon>Ecdysozoa</taxon>
        <taxon>Arthropoda</taxon>
        <taxon>Chelicerata</taxon>
        <taxon>Arachnida</taxon>
        <taxon>Araneae</taxon>
        <taxon>Araneomorphae</taxon>
        <taxon>Entelegynae</taxon>
        <taxon>Araneoidea</taxon>
        <taxon>Araneidae</taxon>
        <taxon>Caerostris</taxon>
    </lineage>
</organism>
<dbReference type="PANTHER" id="PTHR21261:SF15">
    <property type="entry name" value="BEATEN PATH IIIA, ISOFORM D-RELATED"/>
    <property type="match status" value="1"/>
</dbReference>
<keyword evidence="1" id="KW-1015">Disulfide bond</keyword>
<keyword evidence="5" id="KW-1185">Reference proteome</keyword>
<dbReference type="InterPro" id="IPR013783">
    <property type="entry name" value="Ig-like_fold"/>
</dbReference>
<dbReference type="InterPro" id="IPR036179">
    <property type="entry name" value="Ig-like_dom_sf"/>
</dbReference>
<dbReference type="PANTHER" id="PTHR21261">
    <property type="entry name" value="BEAT PROTEIN"/>
    <property type="match status" value="1"/>
</dbReference>
<evidence type="ECO:0000259" key="3">
    <source>
        <dbReference type="PROSITE" id="PS50835"/>
    </source>
</evidence>
<feature type="compositionally biased region" description="Basic and acidic residues" evidence="2">
    <location>
        <begin position="153"/>
        <end position="163"/>
    </location>
</feature>
<dbReference type="InterPro" id="IPR007110">
    <property type="entry name" value="Ig-like_dom"/>
</dbReference>
<dbReference type="PROSITE" id="PS50835">
    <property type="entry name" value="IG_LIKE"/>
    <property type="match status" value="1"/>
</dbReference>
<evidence type="ECO:0000256" key="1">
    <source>
        <dbReference type="ARBA" id="ARBA00023157"/>
    </source>
</evidence>
<protein>
    <recommendedName>
        <fullName evidence="3">Ig-like domain-containing protein</fullName>
    </recommendedName>
</protein>
<dbReference type="Pfam" id="PF08205">
    <property type="entry name" value="C2-set_2"/>
    <property type="match status" value="1"/>
</dbReference>
<feature type="region of interest" description="Disordered" evidence="2">
    <location>
        <begin position="153"/>
        <end position="172"/>
    </location>
</feature>
<dbReference type="SUPFAM" id="SSF48726">
    <property type="entry name" value="Immunoglobulin"/>
    <property type="match status" value="1"/>
</dbReference>
<dbReference type="EMBL" id="BPLQ01011116">
    <property type="protein sequence ID" value="GIY55751.1"/>
    <property type="molecule type" value="Genomic_DNA"/>
</dbReference>
<proteinExistence type="predicted"/>